<dbReference type="Pfam" id="PF11838">
    <property type="entry name" value="ERAP1_C"/>
    <property type="match status" value="1"/>
</dbReference>
<evidence type="ECO:0000256" key="5">
    <source>
        <dbReference type="ARBA" id="ARBA00022622"/>
    </source>
</evidence>
<keyword evidence="5" id="KW-0336">GPI-anchor</keyword>
<evidence type="ECO:0000256" key="11">
    <source>
        <dbReference type="ARBA" id="ARBA00023136"/>
    </source>
</evidence>
<evidence type="ECO:0000256" key="8">
    <source>
        <dbReference type="ARBA" id="ARBA00022729"/>
    </source>
</evidence>
<evidence type="ECO:0000313" key="16">
    <source>
        <dbReference type="EMBL" id="MBY16887.1"/>
    </source>
</evidence>
<feature type="domain" description="ERAP1-like C-terminal" evidence="15">
    <location>
        <begin position="135"/>
        <end position="438"/>
    </location>
</feature>
<evidence type="ECO:0000256" key="2">
    <source>
        <dbReference type="ARBA" id="ARBA00004609"/>
    </source>
</evidence>
<dbReference type="GO" id="GO:0005615">
    <property type="term" value="C:extracellular space"/>
    <property type="evidence" value="ECO:0007669"/>
    <property type="project" value="TreeGrafter"/>
</dbReference>
<proteinExistence type="inferred from homology"/>
<dbReference type="GO" id="GO:0008270">
    <property type="term" value="F:zinc ion binding"/>
    <property type="evidence" value="ECO:0007669"/>
    <property type="project" value="TreeGrafter"/>
</dbReference>
<dbReference type="AlphaFoldDB" id="A0A2S2NI80"/>
<keyword evidence="9" id="KW-0378">Hydrolase</keyword>
<evidence type="ECO:0000256" key="1">
    <source>
        <dbReference type="ARBA" id="ARBA00001947"/>
    </source>
</evidence>
<keyword evidence="11" id="KW-0472">Membrane</keyword>
<evidence type="ECO:0000256" key="3">
    <source>
        <dbReference type="ARBA" id="ARBA00010136"/>
    </source>
</evidence>
<organism evidence="16">
    <name type="scientific">Schizaphis graminum</name>
    <name type="common">Green bug aphid</name>
    <dbReference type="NCBI Taxonomy" id="13262"/>
    <lineage>
        <taxon>Eukaryota</taxon>
        <taxon>Metazoa</taxon>
        <taxon>Ecdysozoa</taxon>
        <taxon>Arthropoda</taxon>
        <taxon>Hexapoda</taxon>
        <taxon>Insecta</taxon>
        <taxon>Pterygota</taxon>
        <taxon>Neoptera</taxon>
        <taxon>Paraneoptera</taxon>
        <taxon>Hemiptera</taxon>
        <taxon>Sternorrhyncha</taxon>
        <taxon>Aphidomorpha</taxon>
        <taxon>Aphidoidea</taxon>
        <taxon>Aphididae</taxon>
        <taxon>Aphidini</taxon>
        <taxon>Schizaphis</taxon>
    </lineage>
</organism>
<keyword evidence="13" id="KW-0449">Lipoprotein</keyword>
<keyword evidence="7" id="KW-0479">Metal-binding</keyword>
<dbReference type="InterPro" id="IPR024571">
    <property type="entry name" value="ERAP1-like_C_dom"/>
</dbReference>
<protein>
    <submittedName>
        <fullName evidence="16">Aminopeptidase N</fullName>
    </submittedName>
</protein>
<comment type="subcellular location">
    <subcellularLocation>
        <location evidence="2">Cell membrane</location>
        <topology evidence="2">Lipid-anchor</topology>
        <topology evidence="2">GPI-anchor</topology>
    </subcellularLocation>
</comment>
<accession>A0A2S2NI80</accession>
<name>A0A2S2NI80_SCHGA</name>
<evidence type="ECO:0000256" key="7">
    <source>
        <dbReference type="ARBA" id="ARBA00022723"/>
    </source>
</evidence>
<evidence type="ECO:0000256" key="9">
    <source>
        <dbReference type="ARBA" id="ARBA00022801"/>
    </source>
</evidence>
<keyword evidence="4" id="KW-1003">Cell membrane</keyword>
<dbReference type="Gene3D" id="1.10.390.10">
    <property type="entry name" value="Neutral Protease Domain 2"/>
    <property type="match status" value="1"/>
</dbReference>
<sequence>MCRTESFENNLNFRIIITCRFKAVTPENLWNAFENVLYDEEFDLGTNVSVTEYMRSWTEQPGYPLVKIARNNGTFVITQQRFLVYGSNNTNNNVTEWIIGLTYTTQNRKDFNGVLPKIWLKGNETVLADPDGTGWYIFNLQSIGFFRVNYEEENWNALISQLHNNCNEIHVLNRAQLIDDAFNLAKANRMDYAMVLNLSEYLRNESDPIPWHSAQNGFTYLLNRMRRCPNGYKQLKTYVGHLAGLIYAKTEDLVVNRNSTDHTVNTGWNSFSSWACKLDNVQCTKSASSYFQKWRRGENIPADIRDAAFCVGVKHGDPEVWNSVLNVYVRSESASDRQSAQLALACSKDHVQLSKYLDFMFKGYNGPILPQDFRVIYRTLASTPQGIRALIDFLTTKLDRIVNEIINGEQVATSIYALLASKVARDEEIRKIDSLRKNPSVPERLRMQFDAAYRDQVDDDLAWFDDHHSIIGEWSTATVLRLGLSDDPTPGGPRPTSDDPSETWPSETPSGAVGRSLEASAFFWRVLFASAALWLCSSQRHLLSPP</sequence>
<dbReference type="GO" id="GO:0043171">
    <property type="term" value="P:peptide catabolic process"/>
    <property type="evidence" value="ECO:0007669"/>
    <property type="project" value="TreeGrafter"/>
</dbReference>
<dbReference type="GO" id="GO:0005737">
    <property type="term" value="C:cytoplasm"/>
    <property type="evidence" value="ECO:0007669"/>
    <property type="project" value="TreeGrafter"/>
</dbReference>
<comment type="similarity">
    <text evidence="3">Belongs to the peptidase M1 family.</text>
</comment>
<keyword evidence="16" id="KW-0031">Aminopeptidase</keyword>
<evidence type="ECO:0000256" key="14">
    <source>
        <dbReference type="SAM" id="MobiDB-lite"/>
    </source>
</evidence>
<dbReference type="GO" id="GO:0042277">
    <property type="term" value="F:peptide binding"/>
    <property type="evidence" value="ECO:0007669"/>
    <property type="project" value="TreeGrafter"/>
</dbReference>
<keyword evidence="12" id="KW-0325">Glycoprotein</keyword>
<keyword evidence="6" id="KW-0645">Protease</keyword>
<dbReference type="SUPFAM" id="SSF55486">
    <property type="entry name" value="Metalloproteases ('zincins'), catalytic domain"/>
    <property type="match status" value="1"/>
</dbReference>
<evidence type="ECO:0000256" key="4">
    <source>
        <dbReference type="ARBA" id="ARBA00022475"/>
    </source>
</evidence>
<dbReference type="GO" id="GO:0005886">
    <property type="term" value="C:plasma membrane"/>
    <property type="evidence" value="ECO:0007669"/>
    <property type="project" value="UniProtKB-SubCell"/>
</dbReference>
<comment type="cofactor">
    <cofactor evidence="1">
        <name>Zn(2+)</name>
        <dbReference type="ChEBI" id="CHEBI:29105"/>
    </cofactor>
</comment>
<dbReference type="GO" id="GO:0070006">
    <property type="term" value="F:metalloaminopeptidase activity"/>
    <property type="evidence" value="ECO:0007669"/>
    <property type="project" value="TreeGrafter"/>
</dbReference>
<feature type="region of interest" description="Disordered" evidence="14">
    <location>
        <begin position="483"/>
        <end position="512"/>
    </location>
</feature>
<dbReference type="FunFam" id="2.60.40.1910:FF:000008">
    <property type="entry name" value="Aminopeptidase"/>
    <property type="match status" value="1"/>
</dbReference>
<keyword evidence="8" id="KW-0732">Signal</keyword>
<dbReference type="PANTHER" id="PTHR11533">
    <property type="entry name" value="PROTEASE M1 ZINC METALLOPROTEASE"/>
    <property type="match status" value="1"/>
</dbReference>
<dbReference type="PANTHER" id="PTHR11533:SF290">
    <property type="entry name" value="AMINOPEPTIDASE"/>
    <property type="match status" value="1"/>
</dbReference>
<dbReference type="GO" id="GO:0006508">
    <property type="term" value="P:proteolysis"/>
    <property type="evidence" value="ECO:0007669"/>
    <property type="project" value="UniProtKB-KW"/>
</dbReference>
<dbReference type="InterPro" id="IPR050344">
    <property type="entry name" value="Peptidase_M1_aminopeptidases"/>
</dbReference>
<evidence type="ECO:0000256" key="13">
    <source>
        <dbReference type="ARBA" id="ARBA00023288"/>
    </source>
</evidence>
<evidence type="ECO:0000256" key="12">
    <source>
        <dbReference type="ARBA" id="ARBA00023180"/>
    </source>
</evidence>
<dbReference type="EMBL" id="GGMR01004268">
    <property type="protein sequence ID" value="MBY16887.1"/>
    <property type="molecule type" value="Transcribed_RNA"/>
</dbReference>
<dbReference type="Gene3D" id="1.25.50.20">
    <property type="match status" value="1"/>
</dbReference>
<evidence type="ECO:0000256" key="6">
    <source>
        <dbReference type="ARBA" id="ARBA00022670"/>
    </source>
</evidence>
<evidence type="ECO:0000259" key="15">
    <source>
        <dbReference type="Pfam" id="PF11838"/>
    </source>
</evidence>
<keyword evidence="10" id="KW-0482">Metalloprotease</keyword>
<dbReference type="Gene3D" id="2.60.40.1910">
    <property type="match status" value="1"/>
</dbReference>
<dbReference type="InterPro" id="IPR027268">
    <property type="entry name" value="Peptidase_M4/M1_CTD_sf"/>
</dbReference>
<reference evidence="16" key="1">
    <citation type="submission" date="2018-04" db="EMBL/GenBank/DDBJ databases">
        <title>Transcriptome of Schizaphis graminum biotype I.</title>
        <authorList>
            <person name="Scully E.D."/>
            <person name="Geib S.M."/>
            <person name="Palmer N.A."/>
            <person name="Koch K."/>
            <person name="Bradshaw J."/>
            <person name="Heng-Moss T."/>
            <person name="Sarath G."/>
        </authorList>
    </citation>
    <scope>NUCLEOTIDE SEQUENCE</scope>
</reference>
<evidence type="ECO:0000256" key="10">
    <source>
        <dbReference type="ARBA" id="ARBA00023049"/>
    </source>
</evidence>
<gene>
    <name evidence="16" type="primary">APN1_1</name>
    <name evidence="16" type="ORF">g.163948</name>
</gene>
<dbReference type="GO" id="GO:0098552">
    <property type="term" value="C:side of membrane"/>
    <property type="evidence" value="ECO:0007669"/>
    <property type="project" value="UniProtKB-KW"/>
</dbReference>